<accession>A0A0E9U9R2</accession>
<reference evidence="1" key="2">
    <citation type="journal article" date="2015" name="Fish Shellfish Immunol.">
        <title>Early steps in the European eel (Anguilla anguilla)-Vibrio vulnificus interaction in the gills: Role of the RtxA13 toxin.</title>
        <authorList>
            <person name="Callol A."/>
            <person name="Pajuelo D."/>
            <person name="Ebbesson L."/>
            <person name="Teles M."/>
            <person name="MacKenzie S."/>
            <person name="Amaro C."/>
        </authorList>
    </citation>
    <scope>NUCLEOTIDE SEQUENCE</scope>
</reference>
<reference evidence="1" key="1">
    <citation type="submission" date="2014-11" db="EMBL/GenBank/DDBJ databases">
        <authorList>
            <person name="Amaro Gonzalez C."/>
        </authorList>
    </citation>
    <scope>NUCLEOTIDE SEQUENCE</scope>
</reference>
<evidence type="ECO:0000313" key="1">
    <source>
        <dbReference type="EMBL" id="JAH62649.1"/>
    </source>
</evidence>
<dbReference type="EMBL" id="GBXM01045928">
    <property type="protein sequence ID" value="JAH62649.1"/>
    <property type="molecule type" value="Transcribed_RNA"/>
</dbReference>
<sequence length="13" mass="1469">MIWPQSCAHATHS</sequence>
<organism evidence="1">
    <name type="scientific">Anguilla anguilla</name>
    <name type="common">European freshwater eel</name>
    <name type="synonym">Muraena anguilla</name>
    <dbReference type="NCBI Taxonomy" id="7936"/>
    <lineage>
        <taxon>Eukaryota</taxon>
        <taxon>Metazoa</taxon>
        <taxon>Chordata</taxon>
        <taxon>Craniata</taxon>
        <taxon>Vertebrata</taxon>
        <taxon>Euteleostomi</taxon>
        <taxon>Actinopterygii</taxon>
        <taxon>Neopterygii</taxon>
        <taxon>Teleostei</taxon>
        <taxon>Anguilliformes</taxon>
        <taxon>Anguillidae</taxon>
        <taxon>Anguilla</taxon>
    </lineage>
</organism>
<name>A0A0E9U9R2_ANGAN</name>
<protein>
    <submittedName>
        <fullName evidence="1">Uncharacterized protein</fullName>
    </submittedName>
</protein>
<proteinExistence type="predicted"/>